<keyword evidence="4" id="KW-1185">Reference proteome</keyword>
<evidence type="ECO:0000313" key="4">
    <source>
        <dbReference type="Proteomes" id="UP001271007"/>
    </source>
</evidence>
<name>A0AAJ0GKG3_9PEZI</name>
<sequence>MAALQSIFADFDATYGTISAERMYRLSNPRSARGTHTHLQDRLAALEEEIAALSASVANSQHAPDPVKVQAALAKMQKLVEEMRQSQIRIGPVGRRTPSQLAIKTFAIPELLETILSHLPSGDILQAYQVNTEFRNTIEGSIKIQKKLGLRANRDAVPYAPASFIRWSGSRFPRGGFNLNYDPEVDLGPELRSRLRTHIPAPTTTIKRHNRYSMVFSISMSKPLQVLGPRCGSLLVSQPPTRQLDIYTSCCRRHVPVFLDTGSPRNEPLEVITAKEGWAGITVGDVNQALKRLWPQHRMCPLAIPDQHTSDGTVNVVFTFASRIPLDKTKPWAVQQKTRRQKQREVAKTDRNHQQFMQKYVEAKRKAHNKG</sequence>
<dbReference type="Proteomes" id="UP001271007">
    <property type="component" value="Unassembled WGS sequence"/>
</dbReference>
<protein>
    <recommendedName>
        <fullName evidence="5">F-box domain-containing protein</fullName>
    </recommendedName>
</protein>
<evidence type="ECO:0000256" key="2">
    <source>
        <dbReference type="SAM" id="MobiDB-lite"/>
    </source>
</evidence>
<feature type="coiled-coil region" evidence="1">
    <location>
        <begin position="36"/>
        <end position="89"/>
    </location>
</feature>
<dbReference type="InterPro" id="IPR036047">
    <property type="entry name" value="F-box-like_dom_sf"/>
</dbReference>
<reference evidence="3" key="1">
    <citation type="submission" date="2023-04" db="EMBL/GenBank/DDBJ databases">
        <title>Black Yeasts Isolated from many extreme environments.</title>
        <authorList>
            <person name="Coleine C."/>
            <person name="Stajich J.E."/>
            <person name="Selbmann L."/>
        </authorList>
    </citation>
    <scope>NUCLEOTIDE SEQUENCE</scope>
    <source>
        <strain evidence="3">CCFEE 5312</strain>
    </source>
</reference>
<evidence type="ECO:0000256" key="1">
    <source>
        <dbReference type="SAM" id="Coils"/>
    </source>
</evidence>
<dbReference type="CDD" id="cd09917">
    <property type="entry name" value="F-box_SF"/>
    <property type="match status" value="1"/>
</dbReference>
<dbReference type="EMBL" id="JAWDJX010000001">
    <property type="protein sequence ID" value="KAK3059244.1"/>
    <property type="molecule type" value="Genomic_DNA"/>
</dbReference>
<evidence type="ECO:0000313" key="3">
    <source>
        <dbReference type="EMBL" id="KAK3059244.1"/>
    </source>
</evidence>
<comment type="caution">
    <text evidence="3">The sequence shown here is derived from an EMBL/GenBank/DDBJ whole genome shotgun (WGS) entry which is preliminary data.</text>
</comment>
<feature type="compositionally biased region" description="Basic and acidic residues" evidence="2">
    <location>
        <begin position="343"/>
        <end position="353"/>
    </location>
</feature>
<dbReference type="AlphaFoldDB" id="A0AAJ0GKG3"/>
<proteinExistence type="predicted"/>
<accession>A0AAJ0GKG3</accession>
<dbReference type="SUPFAM" id="SSF81383">
    <property type="entry name" value="F-box domain"/>
    <property type="match status" value="1"/>
</dbReference>
<gene>
    <name evidence="3" type="ORF">LTR09_000810</name>
</gene>
<organism evidence="3 4">
    <name type="scientific">Extremus antarcticus</name>
    <dbReference type="NCBI Taxonomy" id="702011"/>
    <lineage>
        <taxon>Eukaryota</taxon>
        <taxon>Fungi</taxon>
        <taxon>Dikarya</taxon>
        <taxon>Ascomycota</taxon>
        <taxon>Pezizomycotina</taxon>
        <taxon>Dothideomycetes</taxon>
        <taxon>Dothideomycetidae</taxon>
        <taxon>Mycosphaerellales</taxon>
        <taxon>Extremaceae</taxon>
        <taxon>Extremus</taxon>
    </lineage>
</organism>
<feature type="region of interest" description="Disordered" evidence="2">
    <location>
        <begin position="334"/>
        <end position="355"/>
    </location>
</feature>
<keyword evidence="1" id="KW-0175">Coiled coil</keyword>
<evidence type="ECO:0008006" key="5">
    <source>
        <dbReference type="Google" id="ProtNLM"/>
    </source>
</evidence>